<comment type="caution">
    <text evidence="2">The sequence shown here is derived from an EMBL/GenBank/DDBJ whole genome shotgun (WGS) entry which is preliminary data.</text>
</comment>
<protein>
    <submittedName>
        <fullName evidence="2">Uncharacterized protein</fullName>
    </submittedName>
</protein>
<sequence>MDRSQSQTNEKQHARFAKKAYLLSLNRNGDLRSEQNPEKVRSCSDITSKVEDSANHRKKFLKRLVDDHGSIDLEWLRDVPLLAVQSLPESLQLHLLEMSLGNVPLMLLPVHGSPDKLGWLQLVVEVPPAFRINKKENM</sequence>
<accession>A0A9D5BRC7</accession>
<evidence type="ECO:0000256" key="1">
    <source>
        <dbReference type="SAM" id="MobiDB-lite"/>
    </source>
</evidence>
<proteinExistence type="predicted"/>
<keyword evidence="3" id="KW-1185">Reference proteome</keyword>
<dbReference type="Proteomes" id="UP001058974">
    <property type="component" value="Chromosome 1"/>
</dbReference>
<evidence type="ECO:0000313" key="2">
    <source>
        <dbReference type="EMBL" id="KAI5448418.1"/>
    </source>
</evidence>
<name>A0A9D5BRC7_PEA</name>
<dbReference type="EMBL" id="JAMSHJ010000001">
    <property type="protein sequence ID" value="KAI5448418.1"/>
    <property type="molecule type" value="Genomic_DNA"/>
</dbReference>
<feature type="region of interest" description="Disordered" evidence="1">
    <location>
        <begin position="27"/>
        <end position="46"/>
    </location>
</feature>
<dbReference type="AlphaFoldDB" id="A0A9D5BRC7"/>
<evidence type="ECO:0000313" key="3">
    <source>
        <dbReference type="Proteomes" id="UP001058974"/>
    </source>
</evidence>
<organism evidence="2 3">
    <name type="scientific">Pisum sativum</name>
    <name type="common">Garden pea</name>
    <name type="synonym">Lathyrus oleraceus</name>
    <dbReference type="NCBI Taxonomy" id="3888"/>
    <lineage>
        <taxon>Eukaryota</taxon>
        <taxon>Viridiplantae</taxon>
        <taxon>Streptophyta</taxon>
        <taxon>Embryophyta</taxon>
        <taxon>Tracheophyta</taxon>
        <taxon>Spermatophyta</taxon>
        <taxon>Magnoliopsida</taxon>
        <taxon>eudicotyledons</taxon>
        <taxon>Gunneridae</taxon>
        <taxon>Pentapetalae</taxon>
        <taxon>rosids</taxon>
        <taxon>fabids</taxon>
        <taxon>Fabales</taxon>
        <taxon>Fabaceae</taxon>
        <taxon>Papilionoideae</taxon>
        <taxon>50 kb inversion clade</taxon>
        <taxon>NPAAA clade</taxon>
        <taxon>Hologalegina</taxon>
        <taxon>IRL clade</taxon>
        <taxon>Fabeae</taxon>
        <taxon>Lathyrus</taxon>
    </lineage>
</organism>
<gene>
    <name evidence="2" type="ORF">KIW84_015727</name>
</gene>
<dbReference type="Gramene" id="Psat01G0572700-T1">
    <property type="protein sequence ID" value="KAI5448418.1"/>
    <property type="gene ID" value="KIW84_015727"/>
</dbReference>
<reference evidence="2 3" key="1">
    <citation type="journal article" date="2022" name="Nat. Genet.">
        <title>Improved pea reference genome and pan-genome highlight genomic features and evolutionary characteristics.</title>
        <authorList>
            <person name="Yang T."/>
            <person name="Liu R."/>
            <person name="Luo Y."/>
            <person name="Hu S."/>
            <person name="Wang D."/>
            <person name="Wang C."/>
            <person name="Pandey M.K."/>
            <person name="Ge S."/>
            <person name="Xu Q."/>
            <person name="Li N."/>
            <person name="Li G."/>
            <person name="Huang Y."/>
            <person name="Saxena R.K."/>
            <person name="Ji Y."/>
            <person name="Li M."/>
            <person name="Yan X."/>
            <person name="He Y."/>
            <person name="Liu Y."/>
            <person name="Wang X."/>
            <person name="Xiang C."/>
            <person name="Varshney R.K."/>
            <person name="Ding H."/>
            <person name="Gao S."/>
            <person name="Zong X."/>
        </authorList>
    </citation>
    <scope>NUCLEOTIDE SEQUENCE [LARGE SCALE GENOMIC DNA]</scope>
    <source>
        <strain evidence="2 3">cv. Zhongwan 6</strain>
    </source>
</reference>
<feature type="compositionally biased region" description="Basic and acidic residues" evidence="1">
    <location>
        <begin position="29"/>
        <end position="46"/>
    </location>
</feature>